<feature type="region of interest" description="Disordered" evidence="4">
    <location>
        <begin position="950"/>
        <end position="994"/>
    </location>
</feature>
<dbReference type="Gene3D" id="3.40.50.300">
    <property type="entry name" value="P-loop containing nucleotide triphosphate hydrolases"/>
    <property type="match status" value="1"/>
</dbReference>
<evidence type="ECO:0000313" key="8">
    <source>
        <dbReference type="Proteomes" id="UP000290288"/>
    </source>
</evidence>
<dbReference type="InterPro" id="IPR038718">
    <property type="entry name" value="SNF2-like_sf"/>
</dbReference>
<evidence type="ECO:0000256" key="1">
    <source>
        <dbReference type="ARBA" id="ARBA00022741"/>
    </source>
</evidence>
<dbReference type="Pfam" id="PF00271">
    <property type="entry name" value="Helicase_C"/>
    <property type="match status" value="1"/>
</dbReference>
<feature type="non-terminal residue" evidence="7">
    <location>
        <position position="1"/>
    </location>
</feature>
<dbReference type="SMART" id="SM00487">
    <property type="entry name" value="DEXDc"/>
    <property type="match status" value="1"/>
</dbReference>
<dbReference type="GO" id="GO:0016787">
    <property type="term" value="F:hydrolase activity"/>
    <property type="evidence" value="ECO:0007669"/>
    <property type="project" value="UniProtKB-KW"/>
</dbReference>
<gene>
    <name evidence="7" type="ORF">EST38_g13525</name>
</gene>
<dbReference type="CDD" id="cd18793">
    <property type="entry name" value="SF2_C_SNF"/>
    <property type="match status" value="1"/>
</dbReference>
<dbReference type="SMART" id="SM00490">
    <property type="entry name" value="HELICc"/>
    <property type="match status" value="1"/>
</dbReference>
<feature type="compositionally biased region" description="Basic and acidic residues" evidence="4">
    <location>
        <begin position="974"/>
        <end position="984"/>
    </location>
</feature>
<dbReference type="STRING" id="2316362.A0A4Q2D201"/>
<feature type="region of interest" description="Disordered" evidence="4">
    <location>
        <begin position="1039"/>
        <end position="1064"/>
    </location>
</feature>
<dbReference type="InterPro" id="IPR001650">
    <property type="entry name" value="Helicase_C-like"/>
</dbReference>
<feature type="domain" description="Helicase ATP-binding" evidence="5">
    <location>
        <begin position="357"/>
        <end position="584"/>
    </location>
</feature>
<feature type="domain" description="Helicase C-terminal" evidence="6">
    <location>
        <begin position="744"/>
        <end position="923"/>
    </location>
</feature>
<dbReference type="GO" id="GO:0005524">
    <property type="term" value="F:ATP binding"/>
    <property type="evidence" value="ECO:0007669"/>
    <property type="project" value="UniProtKB-KW"/>
</dbReference>
<dbReference type="Pfam" id="PF00176">
    <property type="entry name" value="SNF2-rel_dom"/>
    <property type="match status" value="1"/>
</dbReference>
<dbReference type="GO" id="GO:0005634">
    <property type="term" value="C:nucleus"/>
    <property type="evidence" value="ECO:0007669"/>
    <property type="project" value="TreeGrafter"/>
</dbReference>
<dbReference type="PROSITE" id="PS51192">
    <property type="entry name" value="HELICASE_ATP_BIND_1"/>
    <property type="match status" value="1"/>
</dbReference>
<dbReference type="GO" id="GO:0008094">
    <property type="term" value="F:ATP-dependent activity, acting on DNA"/>
    <property type="evidence" value="ECO:0007669"/>
    <property type="project" value="TreeGrafter"/>
</dbReference>
<evidence type="ECO:0000256" key="4">
    <source>
        <dbReference type="SAM" id="MobiDB-lite"/>
    </source>
</evidence>
<dbReference type="InterPro" id="IPR050628">
    <property type="entry name" value="SNF2_RAD54_helicase_TF"/>
</dbReference>
<protein>
    <submittedName>
        <fullName evidence="7">Uncharacterized protein</fullName>
    </submittedName>
</protein>
<dbReference type="GO" id="GO:0006281">
    <property type="term" value="P:DNA repair"/>
    <property type="evidence" value="ECO:0007669"/>
    <property type="project" value="TreeGrafter"/>
</dbReference>
<keyword evidence="3" id="KW-0067">ATP-binding</keyword>
<dbReference type="OrthoDB" id="3270319at2759"/>
<feature type="compositionally biased region" description="Basic residues" evidence="4">
    <location>
        <begin position="964"/>
        <end position="973"/>
    </location>
</feature>
<evidence type="ECO:0000256" key="2">
    <source>
        <dbReference type="ARBA" id="ARBA00022801"/>
    </source>
</evidence>
<dbReference type="AlphaFoldDB" id="A0A4Q2D201"/>
<dbReference type="PROSITE" id="PS51194">
    <property type="entry name" value="HELICASE_CTER"/>
    <property type="match status" value="1"/>
</dbReference>
<dbReference type="InterPro" id="IPR027417">
    <property type="entry name" value="P-loop_NTPase"/>
</dbReference>
<evidence type="ECO:0000259" key="5">
    <source>
        <dbReference type="PROSITE" id="PS51192"/>
    </source>
</evidence>
<sequence length="1237" mass="138417">TLNPIESYFSQYYAKPTEDEKIKFAMKLKQDGIETVPGRELWRNWVTSHYSTHWKIHSRIAKILSSQGIHPEQLMAETGDDSPPNSASYLPIVLDEIGRDLFGPEALDSNGRLLGKLRDPTLILAQRTWTLEVKNMGPRKLRLEKMLQQAEEKLSNLEAGDVTVKSINKAMRAIAAFEKACPASQHLSTIESLKERLEPFIPDEPVKSKSGAKTVAKTAKRKKVTKEKLAQSATAEEVTRLLETYDTYFGHSSTVDEELDIEQPQGITFGQPVEGADPGVQVEAGMTAAQLSSRLGLGPGNMPFLFNTVRHSGGFSAWSKEFEEACRSKSDSLERFSLQWHQLCGVHAALRMVLTPTPKPTHCTGVLFADDVGLGKTMQTSAIMAILADICVLQERNLALPPIARDLPFLKDSKKIPSLPHLVIVPGTLLRQWEHELQCFFKNKSVDILMYESGIKDHEEFWKADGIYHSSNHPPSHRIILAAQSALQQDFNQLYTSKRGSLSFPWEYPERVPRYNARLIFTLFNQEYLTVAIDEAQGLRNPGAKHLSALRILEQASVRLILTATPLQTSTKDITAMGRLTGIPYFFSDTSRTDQSSANAQLRRAKIERDQDFEEFTADNDPVKLAQVDISKRLAAKFQNRVIRRVATSLDVNGSPLISLPPIDVIEGILHLTKREREILDEITLSGLGDASNANSRNATSQTFYLEHRMGVTFARADPDDPIPVFKTIKEWEQQMSTKINVLVIVSRYILTRDDMPPVRFENGAPVLSPAPTTLRFTRDIKIVIYQEFPLYTLLAINIFKLYDIPVLSICGRDSFEQRAKIVQRFNKDPKCRVLIFSKVGSTGLNLTRASFILFLDQPWSAQDERQITGRVWRQRQRRPVTAIHLLAAETADITLSSLAQGKKEMLDAFLTTDTSKALLSVMTGTVLDDTEDPSRAQLSVVKENVLMDGADVHEEQEVATAPSRRKRTKKETKKTESTTESKGKGRRKTRKSAPIIFDEEEEEFDTVHLGEGSKMTVPHGLRTDPSGDSDVVDTITDTDTVDPFTTDTDHVSMNESGSEPYETDLSMHAASTSDLPDSSIGSLVGLVSYDSTDDDMDDESFVVPSTRQGNERHEEVKEAKMEDVRSSVGHDDKVPAYLDPPSRNRGNADAAAESLLAKKRNGWFFWRESRRRGLAGSIVVTQNRVSFSSSGHVSSTHLTIFELKTPAQYRDYSTKPQHAVQQEERWTTSLASGLLS</sequence>
<proteinExistence type="predicted"/>
<reference evidence="7 8" key="1">
    <citation type="submission" date="2019-01" db="EMBL/GenBank/DDBJ databases">
        <title>Draft genome sequence of Psathyrella aberdarensis IHI B618.</title>
        <authorList>
            <person name="Buettner E."/>
            <person name="Kellner H."/>
        </authorList>
    </citation>
    <scope>NUCLEOTIDE SEQUENCE [LARGE SCALE GENOMIC DNA]</scope>
    <source>
        <strain evidence="7 8">IHI B618</strain>
    </source>
</reference>
<keyword evidence="8" id="KW-1185">Reference proteome</keyword>
<feature type="compositionally biased region" description="Basic and acidic residues" evidence="4">
    <location>
        <begin position="1110"/>
        <end position="1135"/>
    </location>
</feature>
<keyword evidence="1" id="KW-0547">Nucleotide-binding</keyword>
<name>A0A4Q2D201_9AGAR</name>
<dbReference type="InterPro" id="IPR014001">
    <property type="entry name" value="Helicase_ATP-bd"/>
</dbReference>
<evidence type="ECO:0000313" key="7">
    <source>
        <dbReference type="EMBL" id="RXW12331.1"/>
    </source>
</evidence>
<evidence type="ECO:0000256" key="3">
    <source>
        <dbReference type="ARBA" id="ARBA00022840"/>
    </source>
</evidence>
<keyword evidence="2" id="KW-0378">Hydrolase</keyword>
<dbReference type="InterPro" id="IPR000330">
    <property type="entry name" value="SNF2_N"/>
</dbReference>
<dbReference type="PANTHER" id="PTHR45626">
    <property type="entry name" value="TRANSCRIPTION TERMINATION FACTOR 2-RELATED"/>
    <property type="match status" value="1"/>
</dbReference>
<dbReference type="SUPFAM" id="SSF52540">
    <property type="entry name" value="P-loop containing nucleoside triphosphate hydrolases"/>
    <property type="match status" value="2"/>
</dbReference>
<dbReference type="EMBL" id="SDEE01001286">
    <property type="protein sequence ID" value="RXW12331.1"/>
    <property type="molecule type" value="Genomic_DNA"/>
</dbReference>
<organism evidence="7 8">
    <name type="scientific">Candolleomyces aberdarensis</name>
    <dbReference type="NCBI Taxonomy" id="2316362"/>
    <lineage>
        <taxon>Eukaryota</taxon>
        <taxon>Fungi</taxon>
        <taxon>Dikarya</taxon>
        <taxon>Basidiomycota</taxon>
        <taxon>Agaricomycotina</taxon>
        <taxon>Agaricomycetes</taxon>
        <taxon>Agaricomycetidae</taxon>
        <taxon>Agaricales</taxon>
        <taxon>Agaricineae</taxon>
        <taxon>Psathyrellaceae</taxon>
        <taxon>Candolleomyces</taxon>
    </lineage>
</organism>
<feature type="region of interest" description="Disordered" evidence="4">
    <location>
        <begin position="1013"/>
        <end position="1032"/>
    </location>
</feature>
<dbReference type="Proteomes" id="UP000290288">
    <property type="component" value="Unassembled WGS sequence"/>
</dbReference>
<feature type="region of interest" description="Disordered" evidence="4">
    <location>
        <begin position="1096"/>
        <end position="1147"/>
    </location>
</feature>
<dbReference type="InterPro" id="IPR049730">
    <property type="entry name" value="SNF2/RAD54-like_C"/>
</dbReference>
<dbReference type="Gene3D" id="3.40.50.10810">
    <property type="entry name" value="Tandem AAA-ATPase domain"/>
    <property type="match status" value="1"/>
</dbReference>
<evidence type="ECO:0000259" key="6">
    <source>
        <dbReference type="PROSITE" id="PS51194"/>
    </source>
</evidence>
<comment type="caution">
    <text evidence="7">The sequence shown here is derived from an EMBL/GenBank/DDBJ whole genome shotgun (WGS) entry which is preliminary data.</text>
</comment>
<accession>A0A4Q2D201</accession>